<name>A0A835PHD8_VANPL</name>
<feature type="compositionally biased region" description="Low complexity" evidence="1">
    <location>
        <begin position="178"/>
        <end position="190"/>
    </location>
</feature>
<proteinExistence type="predicted"/>
<feature type="compositionally biased region" description="Polar residues" evidence="1">
    <location>
        <begin position="198"/>
        <end position="213"/>
    </location>
</feature>
<evidence type="ECO:0000313" key="2">
    <source>
        <dbReference type="EMBL" id="KAG0451473.1"/>
    </source>
</evidence>
<feature type="compositionally biased region" description="Basic and acidic residues" evidence="1">
    <location>
        <begin position="156"/>
        <end position="167"/>
    </location>
</feature>
<gene>
    <name evidence="2" type="ORF">HPP92_026413</name>
</gene>
<dbReference type="EMBL" id="JADCNL010000057">
    <property type="protein sequence ID" value="KAG0451473.1"/>
    <property type="molecule type" value="Genomic_DNA"/>
</dbReference>
<evidence type="ECO:0000313" key="3">
    <source>
        <dbReference type="Proteomes" id="UP000636800"/>
    </source>
</evidence>
<dbReference type="Proteomes" id="UP000636800">
    <property type="component" value="Unassembled WGS sequence"/>
</dbReference>
<dbReference type="AlphaFoldDB" id="A0A835PHD8"/>
<organism evidence="2 3">
    <name type="scientific">Vanilla planifolia</name>
    <name type="common">Vanilla</name>
    <dbReference type="NCBI Taxonomy" id="51239"/>
    <lineage>
        <taxon>Eukaryota</taxon>
        <taxon>Viridiplantae</taxon>
        <taxon>Streptophyta</taxon>
        <taxon>Embryophyta</taxon>
        <taxon>Tracheophyta</taxon>
        <taxon>Spermatophyta</taxon>
        <taxon>Magnoliopsida</taxon>
        <taxon>Liliopsida</taxon>
        <taxon>Asparagales</taxon>
        <taxon>Orchidaceae</taxon>
        <taxon>Vanilloideae</taxon>
        <taxon>Vanilleae</taxon>
        <taxon>Vanilla</taxon>
    </lineage>
</organism>
<protein>
    <submittedName>
        <fullName evidence="2">Uncharacterized protein</fullName>
    </submittedName>
</protein>
<keyword evidence="3" id="KW-1185">Reference proteome</keyword>
<reference evidence="2 3" key="1">
    <citation type="journal article" date="2020" name="Nat. Food">
        <title>A phased Vanilla planifolia genome enables genetic improvement of flavour and production.</title>
        <authorList>
            <person name="Hasing T."/>
            <person name="Tang H."/>
            <person name="Brym M."/>
            <person name="Khazi F."/>
            <person name="Huang T."/>
            <person name="Chambers A.H."/>
        </authorList>
    </citation>
    <scope>NUCLEOTIDE SEQUENCE [LARGE SCALE GENOMIC DNA]</scope>
    <source>
        <tissue evidence="2">Leaf</tissue>
    </source>
</reference>
<feature type="region of interest" description="Disordered" evidence="1">
    <location>
        <begin position="142"/>
        <end position="213"/>
    </location>
</feature>
<sequence length="213" mass="21875">MLFLLPNCFQKEEGDSILRNHAAKYAPTDPGGRHLPLWGRGRRRLLPKVHVLALRHPMHLPEPAAAPAGVLPLTAAAPDAGVLPPVSAAADTISSSTRLAADTFPALLPSAAAAADALQSVLLTFQRGDALLRSHAAGTALSSGPCVPAVGSPPEQGREQISHKDHGQGNAEPDAGDSDSLTGGDDTPGTFSRGVDAASSSDFMHSIPTAQPT</sequence>
<evidence type="ECO:0000256" key="1">
    <source>
        <dbReference type="SAM" id="MobiDB-lite"/>
    </source>
</evidence>
<comment type="caution">
    <text evidence="2">The sequence shown here is derived from an EMBL/GenBank/DDBJ whole genome shotgun (WGS) entry which is preliminary data.</text>
</comment>
<accession>A0A835PHD8</accession>